<comment type="caution">
    <text evidence="1">The sequence shown here is derived from an EMBL/GenBank/DDBJ whole genome shotgun (WGS) entry which is preliminary data.</text>
</comment>
<evidence type="ECO:0000313" key="2">
    <source>
        <dbReference type="Proteomes" id="UP000285405"/>
    </source>
</evidence>
<dbReference type="Proteomes" id="UP000285405">
    <property type="component" value="Unassembled WGS sequence"/>
</dbReference>
<dbReference type="AlphaFoldDB" id="A0A420J8D4"/>
<evidence type="ECO:0000313" key="1">
    <source>
        <dbReference type="EMBL" id="RKF83044.1"/>
    </source>
</evidence>
<proteinExistence type="predicted"/>
<sequence>MSLVPLKSPEKSPKAALKPDERLFLRLGQEHRWLGMSPHFLKTSLADKLVNYGYAVSTVGEIMRNTLLTQAHRR</sequence>
<organism evidence="1 2">
    <name type="scientific">Golovinomyces cichoracearum</name>
    <dbReference type="NCBI Taxonomy" id="62708"/>
    <lineage>
        <taxon>Eukaryota</taxon>
        <taxon>Fungi</taxon>
        <taxon>Dikarya</taxon>
        <taxon>Ascomycota</taxon>
        <taxon>Pezizomycotina</taxon>
        <taxon>Leotiomycetes</taxon>
        <taxon>Erysiphales</taxon>
        <taxon>Erysiphaceae</taxon>
        <taxon>Golovinomyces</taxon>
    </lineage>
</organism>
<dbReference type="EMBL" id="MCBR01000756">
    <property type="protein sequence ID" value="RKF83044.1"/>
    <property type="molecule type" value="Genomic_DNA"/>
</dbReference>
<accession>A0A420J8D4</accession>
<protein>
    <submittedName>
        <fullName evidence="1">Putative eka-like protein</fullName>
    </submittedName>
</protein>
<name>A0A420J8D4_9PEZI</name>
<reference evidence="1 2" key="1">
    <citation type="journal article" date="2018" name="BMC Genomics">
        <title>Comparative genome analyses reveal sequence features reflecting distinct modes of host-adaptation between dicot and monocot powdery mildew.</title>
        <authorList>
            <person name="Wu Y."/>
            <person name="Ma X."/>
            <person name="Pan Z."/>
            <person name="Kale S.D."/>
            <person name="Song Y."/>
            <person name="King H."/>
            <person name="Zhang Q."/>
            <person name="Presley C."/>
            <person name="Deng X."/>
            <person name="Wei C.I."/>
            <person name="Xiao S."/>
        </authorList>
    </citation>
    <scope>NUCLEOTIDE SEQUENCE [LARGE SCALE GENOMIC DNA]</scope>
    <source>
        <strain evidence="1">UCSC1</strain>
    </source>
</reference>
<dbReference type="OrthoDB" id="10647901at2759"/>
<gene>
    <name evidence="1" type="ORF">GcC1_007016</name>
</gene>